<comment type="caution">
    <text evidence="1">The sequence shown here is derived from an EMBL/GenBank/DDBJ whole genome shotgun (WGS) entry which is preliminary data.</text>
</comment>
<evidence type="ECO:0000313" key="1">
    <source>
        <dbReference type="EMBL" id="CAF4348249.1"/>
    </source>
</evidence>
<evidence type="ECO:0000313" key="2">
    <source>
        <dbReference type="Proteomes" id="UP000663868"/>
    </source>
</evidence>
<dbReference type="EMBL" id="CAJOBB010018371">
    <property type="protein sequence ID" value="CAF4348249.1"/>
    <property type="molecule type" value="Genomic_DNA"/>
</dbReference>
<accession>A0A820L255</accession>
<reference evidence="1" key="1">
    <citation type="submission" date="2021-02" db="EMBL/GenBank/DDBJ databases">
        <authorList>
            <person name="Nowell W R."/>
        </authorList>
    </citation>
    <scope>NUCLEOTIDE SEQUENCE</scope>
</reference>
<dbReference type="Proteomes" id="UP000663868">
    <property type="component" value="Unassembled WGS sequence"/>
</dbReference>
<dbReference type="AlphaFoldDB" id="A0A820L255"/>
<protein>
    <submittedName>
        <fullName evidence="1">Uncharacterized protein</fullName>
    </submittedName>
</protein>
<proteinExistence type="predicted"/>
<sequence>MQSVEQESLVNNVERRSTIERNSLSPQRLSNLESAEDQTWQGRIIFIVLLILRVLERQSYLLSIIAML</sequence>
<gene>
    <name evidence="1" type="ORF">KXQ929_LOCUS48112</name>
</gene>
<organism evidence="1 2">
    <name type="scientific">Adineta steineri</name>
    <dbReference type="NCBI Taxonomy" id="433720"/>
    <lineage>
        <taxon>Eukaryota</taxon>
        <taxon>Metazoa</taxon>
        <taxon>Spiralia</taxon>
        <taxon>Gnathifera</taxon>
        <taxon>Rotifera</taxon>
        <taxon>Eurotatoria</taxon>
        <taxon>Bdelloidea</taxon>
        <taxon>Adinetida</taxon>
        <taxon>Adinetidae</taxon>
        <taxon>Adineta</taxon>
    </lineage>
</organism>
<feature type="non-terminal residue" evidence="1">
    <location>
        <position position="1"/>
    </location>
</feature>
<name>A0A820L255_9BILA</name>